<evidence type="ECO:0000256" key="1">
    <source>
        <dbReference type="SAM" id="MobiDB-lite"/>
    </source>
</evidence>
<name>A0A813FIN3_POLGL</name>
<accession>A0A813FIN3</accession>
<evidence type="ECO:0000313" key="2">
    <source>
        <dbReference type="EMBL" id="CAE8614319.1"/>
    </source>
</evidence>
<feature type="region of interest" description="Disordered" evidence="1">
    <location>
        <begin position="1"/>
        <end position="29"/>
    </location>
</feature>
<feature type="compositionally biased region" description="Low complexity" evidence="1">
    <location>
        <begin position="1"/>
        <end position="15"/>
    </location>
</feature>
<evidence type="ECO:0000313" key="3">
    <source>
        <dbReference type="Proteomes" id="UP000654075"/>
    </source>
</evidence>
<gene>
    <name evidence="2" type="ORF">PGLA1383_LOCUS32046</name>
</gene>
<comment type="caution">
    <text evidence="2">The sequence shown here is derived from an EMBL/GenBank/DDBJ whole genome shotgun (WGS) entry which is preliminary data.</text>
</comment>
<proteinExistence type="predicted"/>
<dbReference type="Proteomes" id="UP000654075">
    <property type="component" value="Unassembled WGS sequence"/>
</dbReference>
<organism evidence="2 3">
    <name type="scientific">Polarella glacialis</name>
    <name type="common">Dinoflagellate</name>
    <dbReference type="NCBI Taxonomy" id="89957"/>
    <lineage>
        <taxon>Eukaryota</taxon>
        <taxon>Sar</taxon>
        <taxon>Alveolata</taxon>
        <taxon>Dinophyceae</taxon>
        <taxon>Suessiales</taxon>
        <taxon>Suessiaceae</taxon>
        <taxon>Polarella</taxon>
    </lineage>
</organism>
<dbReference type="AlphaFoldDB" id="A0A813FIN3"/>
<keyword evidence="3" id="KW-1185">Reference proteome</keyword>
<protein>
    <submittedName>
        <fullName evidence="2">Uncharacterized protein</fullName>
    </submittedName>
</protein>
<sequence>MKAALAPPAALLQQEPAEHEEQAKSAQAEAVEQFEAAEAELLSSPPAPYAPVYVEAKKPVAKKHAAKKSVAKTAVDTLLAKAAAKGTSVKTNNNKTTIKRPLAKAAVSQAPGTAPMQTPNRYPPEVLQQIFGPLILDVYRLGRSSRPGVQTPDLAEIVRGIPPPTCLLLVG</sequence>
<reference evidence="2" key="1">
    <citation type="submission" date="2021-02" db="EMBL/GenBank/DDBJ databases">
        <authorList>
            <person name="Dougan E. K."/>
            <person name="Rhodes N."/>
            <person name="Thang M."/>
            <person name="Chan C."/>
        </authorList>
    </citation>
    <scope>NUCLEOTIDE SEQUENCE</scope>
</reference>
<dbReference type="EMBL" id="CAJNNV010025405">
    <property type="protein sequence ID" value="CAE8614319.1"/>
    <property type="molecule type" value="Genomic_DNA"/>
</dbReference>